<evidence type="ECO:0000313" key="3">
    <source>
        <dbReference type="EMBL" id="PSL43182.1"/>
    </source>
</evidence>
<evidence type="ECO:0000256" key="1">
    <source>
        <dbReference type="SAM" id="MobiDB-lite"/>
    </source>
</evidence>
<dbReference type="RefSeq" id="WP_106589328.1">
    <property type="nucleotide sequence ID" value="NZ_PYAV01000011.1"/>
</dbReference>
<feature type="transmembrane region" description="Helical" evidence="2">
    <location>
        <begin position="32"/>
        <end position="50"/>
    </location>
</feature>
<comment type="caution">
    <text evidence="3">The sequence shown here is derived from an EMBL/GenBank/DDBJ whole genome shotgun (WGS) entry which is preliminary data.</text>
</comment>
<keyword evidence="4" id="KW-1185">Reference proteome</keyword>
<dbReference type="NCBIfam" id="NF041554">
    <property type="entry name" value="SA1362_fam"/>
    <property type="match status" value="1"/>
</dbReference>
<keyword evidence="2" id="KW-0472">Membrane</keyword>
<feature type="transmembrane region" description="Helical" evidence="2">
    <location>
        <begin position="9"/>
        <end position="26"/>
    </location>
</feature>
<dbReference type="InterPro" id="IPR048110">
    <property type="entry name" value="SA1362/YqhP-like"/>
</dbReference>
<feature type="compositionally biased region" description="Low complexity" evidence="1">
    <location>
        <begin position="72"/>
        <end position="85"/>
    </location>
</feature>
<organism evidence="3 4">
    <name type="scientific">Salsuginibacillus halophilus</name>
    <dbReference type="NCBI Taxonomy" id="517424"/>
    <lineage>
        <taxon>Bacteria</taxon>
        <taxon>Bacillati</taxon>
        <taxon>Bacillota</taxon>
        <taxon>Bacilli</taxon>
        <taxon>Bacillales</taxon>
        <taxon>Bacillaceae</taxon>
        <taxon>Salsuginibacillus</taxon>
    </lineage>
</organism>
<keyword evidence="2" id="KW-0812">Transmembrane</keyword>
<evidence type="ECO:0000256" key="2">
    <source>
        <dbReference type="SAM" id="Phobius"/>
    </source>
</evidence>
<keyword evidence="2" id="KW-1133">Transmembrane helix</keyword>
<dbReference type="Proteomes" id="UP000242310">
    <property type="component" value="Unassembled WGS sequence"/>
</dbReference>
<dbReference type="AlphaFoldDB" id="A0A2P8HAD8"/>
<dbReference type="EMBL" id="PYAV01000011">
    <property type="protein sequence ID" value="PSL43182.1"/>
    <property type="molecule type" value="Genomic_DNA"/>
</dbReference>
<gene>
    <name evidence="3" type="ORF">B0H94_1114</name>
</gene>
<accession>A0A2P8HAD8</accession>
<feature type="region of interest" description="Disordered" evidence="1">
    <location>
        <begin position="59"/>
        <end position="126"/>
    </location>
</feature>
<name>A0A2P8HAD8_9BACI</name>
<proteinExistence type="predicted"/>
<reference evidence="3 4" key="1">
    <citation type="submission" date="2018-03" db="EMBL/GenBank/DDBJ databases">
        <title>Genomic Encyclopedia of Type Strains, Phase III (KMG-III): the genomes of soil and plant-associated and newly described type strains.</title>
        <authorList>
            <person name="Whitman W."/>
        </authorList>
    </citation>
    <scope>NUCLEOTIDE SEQUENCE [LARGE SCALE GENOMIC DNA]</scope>
    <source>
        <strain evidence="3 4">CGMCC 1.07653</strain>
    </source>
</reference>
<protein>
    <submittedName>
        <fullName evidence="3">Uncharacterized protein</fullName>
    </submittedName>
</protein>
<dbReference type="OrthoDB" id="2989424at2"/>
<feature type="compositionally biased region" description="Basic and acidic residues" evidence="1">
    <location>
        <begin position="104"/>
        <end position="117"/>
    </location>
</feature>
<sequence>MSKVIRQPLLFLIFGLAILGLGNQLLTNPGGLVISLLIGAAVAVGLYYLLTRVVLKRMAGGPAGGSQPVSKGRGAAPARSSRPAPTKGANVAKAESAKRKPARKRSEAELKVIEGNKNKKKDRAHS</sequence>
<evidence type="ECO:0000313" key="4">
    <source>
        <dbReference type="Proteomes" id="UP000242310"/>
    </source>
</evidence>